<evidence type="ECO:0000313" key="3">
    <source>
        <dbReference type="EMBL" id="AXX83764.1"/>
    </source>
</evidence>
<dbReference type="Pfam" id="PF01051">
    <property type="entry name" value="Rep3_N"/>
    <property type="match status" value="1"/>
</dbReference>
<dbReference type="SUPFAM" id="SSF46785">
    <property type="entry name" value="Winged helix' DNA-binding domain"/>
    <property type="match status" value="2"/>
</dbReference>
<keyword evidence="3" id="KW-0614">Plasmid</keyword>
<dbReference type="EMBL" id="CP032118">
    <property type="protein sequence ID" value="AXX83764.1"/>
    <property type="molecule type" value="Genomic_DNA"/>
</dbReference>
<dbReference type="InterPro" id="IPR036388">
    <property type="entry name" value="WH-like_DNA-bd_sf"/>
</dbReference>
<dbReference type="AlphaFoldDB" id="A0A385H863"/>
<evidence type="ECO:0000259" key="2">
    <source>
        <dbReference type="Pfam" id="PF01051"/>
    </source>
</evidence>
<reference evidence="3" key="1">
    <citation type="submission" date="2018-09" db="EMBL/GenBank/DDBJ databases">
        <title>Resistance of ancient and modern Acinetobacter lwoffii strains to heavy metals and arsenic revealed by genome analysis.</title>
        <authorList>
            <person name="Mindlin S."/>
            <person name="Petrenko A."/>
            <person name="Kurakov A."/>
            <person name="Beletsky A."/>
            <person name="Mardanov A."/>
            <person name="Petrova M."/>
        </authorList>
    </citation>
    <scope>NUCLEOTIDE SEQUENCE</scope>
    <source>
        <strain evidence="3">ED45-23</strain>
        <plasmid evidence="3">pALWED2.3</plasmid>
    </source>
</reference>
<comment type="similarity">
    <text evidence="1">Belongs to the initiator RepB protein family.</text>
</comment>
<dbReference type="Gene3D" id="1.10.10.10">
    <property type="entry name" value="Winged helix-like DNA-binding domain superfamily/Winged helix DNA-binding domain"/>
    <property type="match status" value="2"/>
</dbReference>
<dbReference type="InterPro" id="IPR000525">
    <property type="entry name" value="Initiator_Rep_WH1"/>
</dbReference>
<feature type="domain" description="Initiator Rep protein WH1" evidence="2">
    <location>
        <begin position="6"/>
        <end position="154"/>
    </location>
</feature>
<sequence length="305" mass="35566">MENPLVVKDNALINASYNLDLVEQRLVLLAIVEARESQQGISAGTELTVHASSYINHFNVEKHTAYEMLKHACEALFHRQFSYEFFNHLENPEYVRSRWVSKISYVDNEALIRIVFAPDVIPLITRLEKRFTSYELKQVKKLKSRYALRLYELLIAWRSTGKTRVFQIVEFRKQLGIEENLYNRTEAFKRRVLDVAVEQINEHTDILVSYKQHKAGRSIVGFSFSFKQKQTDKSLKISNTVRKLTDKQIDLFANKLANDSTFGSKYSIPGESYEDCAIRLKEELKDPKKLKKYQFYLEKVGFGSS</sequence>
<evidence type="ECO:0000256" key="1">
    <source>
        <dbReference type="ARBA" id="ARBA00038283"/>
    </source>
</evidence>
<dbReference type="InterPro" id="IPR036390">
    <property type="entry name" value="WH_DNA-bd_sf"/>
</dbReference>
<gene>
    <name evidence="3" type="primary">repB</name>
    <name evidence="3" type="ORF">ABPAL_B0008</name>
</gene>
<dbReference type="Pfam" id="PF21205">
    <property type="entry name" value="Rep3_C"/>
    <property type="match status" value="1"/>
</dbReference>
<proteinExistence type="inferred from homology"/>
<dbReference type="GeneID" id="89667539"/>
<dbReference type="NCBIfam" id="NF038290">
    <property type="entry name" value="repM_Acin"/>
    <property type="match status" value="1"/>
</dbReference>
<dbReference type="RefSeq" id="WP_159373028.1">
    <property type="nucleotide sequence ID" value="NZ_CP032118.2"/>
</dbReference>
<organism evidence="3">
    <name type="scientific">Acinetobacter lwoffii</name>
    <dbReference type="NCBI Taxonomy" id="28090"/>
    <lineage>
        <taxon>Bacteria</taxon>
        <taxon>Pseudomonadati</taxon>
        <taxon>Pseudomonadota</taxon>
        <taxon>Gammaproteobacteria</taxon>
        <taxon>Moraxellales</taxon>
        <taxon>Moraxellaceae</taxon>
        <taxon>Acinetobacter</taxon>
    </lineage>
</organism>
<geneLocation type="plasmid" evidence="3">
    <name>pALWED2.3</name>
</geneLocation>
<name>A0A385H863_ACILW</name>
<dbReference type="GO" id="GO:0003887">
    <property type="term" value="F:DNA-directed DNA polymerase activity"/>
    <property type="evidence" value="ECO:0007669"/>
    <property type="project" value="InterPro"/>
</dbReference>
<dbReference type="GO" id="GO:0006270">
    <property type="term" value="P:DNA replication initiation"/>
    <property type="evidence" value="ECO:0007669"/>
    <property type="project" value="InterPro"/>
</dbReference>
<accession>A0A385H863</accession>
<protein>
    <submittedName>
        <fullName evidence="3">RepB family plasmid replication initiator protein</fullName>
    </submittedName>
</protein>